<proteinExistence type="predicted"/>
<dbReference type="PANTHER" id="PTHR43194:SF2">
    <property type="entry name" value="PEROXISOMAL MEMBRANE PROTEIN LPX1"/>
    <property type="match status" value="1"/>
</dbReference>
<keyword evidence="3" id="KW-1185">Reference proteome</keyword>
<gene>
    <name evidence="2" type="ORF">GCM10009039_32830</name>
</gene>
<protein>
    <submittedName>
        <fullName evidence="2">Alpha/beta hydrolase</fullName>
    </submittedName>
</protein>
<dbReference type="InterPro" id="IPR050228">
    <property type="entry name" value="Carboxylesterase_BioH"/>
</dbReference>
<dbReference type="Pfam" id="PF12697">
    <property type="entry name" value="Abhydrolase_6"/>
    <property type="match status" value="1"/>
</dbReference>
<organism evidence="2 3">
    <name type="scientific">Halocalculus aciditolerans</name>
    <dbReference type="NCBI Taxonomy" id="1383812"/>
    <lineage>
        <taxon>Archaea</taxon>
        <taxon>Methanobacteriati</taxon>
        <taxon>Methanobacteriota</taxon>
        <taxon>Stenosarchaea group</taxon>
        <taxon>Halobacteria</taxon>
        <taxon>Halobacteriales</taxon>
        <taxon>Halobacteriaceae</taxon>
        <taxon>Halocalculus</taxon>
    </lineage>
</organism>
<dbReference type="GO" id="GO:0016787">
    <property type="term" value="F:hydrolase activity"/>
    <property type="evidence" value="ECO:0007669"/>
    <property type="project" value="UniProtKB-KW"/>
</dbReference>
<reference evidence="2" key="2">
    <citation type="submission" date="2020-09" db="EMBL/GenBank/DDBJ databases">
        <authorList>
            <person name="Sun Q."/>
            <person name="Ohkuma M."/>
        </authorList>
    </citation>
    <scope>NUCLEOTIDE SEQUENCE</scope>
    <source>
        <strain evidence="2">JCM 19596</strain>
    </source>
</reference>
<dbReference type="RefSeq" id="WP_188980836.1">
    <property type="nucleotide sequence ID" value="NZ_BMPG01000007.1"/>
</dbReference>
<keyword evidence="2" id="KW-0378">Hydrolase</keyword>
<reference evidence="2" key="1">
    <citation type="journal article" date="2014" name="Int. J. Syst. Evol. Microbiol.">
        <title>Complete genome sequence of Corynebacterium casei LMG S-19264T (=DSM 44701T), isolated from a smear-ripened cheese.</title>
        <authorList>
            <consortium name="US DOE Joint Genome Institute (JGI-PGF)"/>
            <person name="Walter F."/>
            <person name="Albersmeier A."/>
            <person name="Kalinowski J."/>
            <person name="Ruckert C."/>
        </authorList>
    </citation>
    <scope>NUCLEOTIDE SEQUENCE</scope>
    <source>
        <strain evidence="2">JCM 19596</strain>
    </source>
</reference>
<evidence type="ECO:0000313" key="3">
    <source>
        <dbReference type="Proteomes" id="UP000607197"/>
    </source>
</evidence>
<dbReference type="InterPro" id="IPR029058">
    <property type="entry name" value="AB_hydrolase_fold"/>
</dbReference>
<evidence type="ECO:0000313" key="2">
    <source>
        <dbReference type="EMBL" id="GGL72234.1"/>
    </source>
</evidence>
<dbReference type="Proteomes" id="UP000607197">
    <property type="component" value="Unassembled WGS sequence"/>
</dbReference>
<dbReference type="EMBL" id="BMPG01000007">
    <property type="protein sequence ID" value="GGL72234.1"/>
    <property type="molecule type" value="Genomic_DNA"/>
</dbReference>
<comment type="caution">
    <text evidence="2">The sequence shown here is derived from an EMBL/GenBank/DDBJ whole genome shotgun (WGS) entry which is preliminary data.</text>
</comment>
<dbReference type="AlphaFoldDB" id="A0A830FQV0"/>
<evidence type="ECO:0000259" key="1">
    <source>
        <dbReference type="Pfam" id="PF12697"/>
    </source>
</evidence>
<accession>A0A830FQV0</accession>
<dbReference type="SUPFAM" id="SSF53474">
    <property type="entry name" value="alpha/beta-Hydrolases"/>
    <property type="match status" value="1"/>
</dbReference>
<dbReference type="PANTHER" id="PTHR43194">
    <property type="entry name" value="HYDROLASE ALPHA/BETA FOLD FAMILY"/>
    <property type="match status" value="1"/>
</dbReference>
<dbReference type="Gene3D" id="3.40.50.1820">
    <property type="entry name" value="alpha/beta hydrolase"/>
    <property type="match status" value="1"/>
</dbReference>
<dbReference type="InterPro" id="IPR000073">
    <property type="entry name" value="AB_hydrolase_1"/>
</dbReference>
<dbReference type="OrthoDB" id="182518at2157"/>
<feature type="domain" description="AB hydrolase-1" evidence="1">
    <location>
        <begin position="33"/>
        <end position="289"/>
    </location>
</feature>
<sequence>MTALAHTDVTASDGTRLRRWERAPADATEAVCFVHGATYGGRSAFAPDGFSWLDAVADAGRAAFAVDVRGYGDAERPPELDVPAADNGPVVRAPTAASDAADAFTAIRDTYDTLHLVGYSWGTITAGHALTADGFDADSLVQYAPVYSPPASRRDYYAPGEPPKAYRHVDRDTARDRWRAQRDAAVPDDAFDAFWATLDESGQRVRDETVVAPNGTLADLAASIDDPQYDPADIDVPTLVVRGSRDTASTRDDALALYDDLSTPDATYAELAGGTHFLQLEENRERLYDAVEAFHDRVS</sequence>
<name>A0A830FQV0_9EURY</name>